<dbReference type="Proteomes" id="UP000006727">
    <property type="component" value="Chromosome 13"/>
</dbReference>
<accession>A0A7I4AG76</accession>
<reference evidence="1 2" key="1">
    <citation type="journal article" date="2008" name="Science">
        <title>The Physcomitrella genome reveals evolutionary insights into the conquest of land by plants.</title>
        <authorList>
            <person name="Rensing S."/>
            <person name="Lang D."/>
            <person name="Zimmer A."/>
            <person name="Terry A."/>
            <person name="Salamov A."/>
            <person name="Shapiro H."/>
            <person name="Nishiyama T."/>
            <person name="Perroud P.-F."/>
            <person name="Lindquist E."/>
            <person name="Kamisugi Y."/>
            <person name="Tanahashi T."/>
            <person name="Sakakibara K."/>
            <person name="Fujita T."/>
            <person name="Oishi K."/>
            <person name="Shin-I T."/>
            <person name="Kuroki Y."/>
            <person name="Toyoda A."/>
            <person name="Suzuki Y."/>
            <person name="Hashimoto A."/>
            <person name="Yamaguchi K."/>
            <person name="Sugano A."/>
            <person name="Kohara Y."/>
            <person name="Fujiyama A."/>
            <person name="Anterola A."/>
            <person name="Aoki S."/>
            <person name="Ashton N."/>
            <person name="Barbazuk W.B."/>
            <person name="Barker E."/>
            <person name="Bennetzen J."/>
            <person name="Bezanilla M."/>
            <person name="Blankenship R."/>
            <person name="Cho S.H."/>
            <person name="Dutcher S."/>
            <person name="Estelle M."/>
            <person name="Fawcett J.A."/>
            <person name="Gundlach H."/>
            <person name="Hanada K."/>
            <person name="Heyl A."/>
            <person name="Hicks K.A."/>
            <person name="Hugh J."/>
            <person name="Lohr M."/>
            <person name="Mayer K."/>
            <person name="Melkozernov A."/>
            <person name="Murata T."/>
            <person name="Nelson D."/>
            <person name="Pils B."/>
            <person name="Prigge M."/>
            <person name="Reiss B."/>
            <person name="Renner T."/>
            <person name="Rombauts S."/>
            <person name="Rushton P."/>
            <person name="Sanderfoot A."/>
            <person name="Schween G."/>
            <person name="Shiu S.-H."/>
            <person name="Stueber K."/>
            <person name="Theodoulou F.L."/>
            <person name="Tu H."/>
            <person name="Van de Peer Y."/>
            <person name="Verrier P.J."/>
            <person name="Waters E."/>
            <person name="Wood A."/>
            <person name="Yang L."/>
            <person name="Cove D."/>
            <person name="Cuming A."/>
            <person name="Hasebe M."/>
            <person name="Lucas S."/>
            <person name="Mishler D.B."/>
            <person name="Reski R."/>
            <person name="Grigoriev I."/>
            <person name="Quatrano R.S."/>
            <person name="Boore J.L."/>
        </authorList>
    </citation>
    <scope>NUCLEOTIDE SEQUENCE [LARGE SCALE GENOMIC DNA]</scope>
    <source>
        <strain evidence="1 2">cv. Gransden 2004</strain>
    </source>
</reference>
<organism evidence="1 2">
    <name type="scientific">Physcomitrium patens</name>
    <name type="common">Spreading-leaved earth moss</name>
    <name type="synonym">Physcomitrella patens</name>
    <dbReference type="NCBI Taxonomy" id="3218"/>
    <lineage>
        <taxon>Eukaryota</taxon>
        <taxon>Viridiplantae</taxon>
        <taxon>Streptophyta</taxon>
        <taxon>Embryophyta</taxon>
        <taxon>Bryophyta</taxon>
        <taxon>Bryophytina</taxon>
        <taxon>Bryopsida</taxon>
        <taxon>Funariidae</taxon>
        <taxon>Funariales</taxon>
        <taxon>Funariaceae</taxon>
        <taxon>Physcomitrium</taxon>
    </lineage>
</organism>
<reference evidence="1" key="3">
    <citation type="submission" date="2020-12" db="UniProtKB">
        <authorList>
            <consortium name="EnsemblPlants"/>
        </authorList>
    </citation>
    <scope>IDENTIFICATION</scope>
</reference>
<dbReference type="EnsemblPlants" id="Pp3c13_12440V3.1">
    <property type="protein sequence ID" value="Pp3c13_12440V3.1"/>
    <property type="gene ID" value="Pp3c13_12440"/>
</dbReference>
<evidence type="ECO:0000313" key="2">
    <source>
        <dbReference type="Proteomes" id="UP000006727"/>
    </source>
</evidence>
<reference evidence="1 2" key="2">
    <citation type="journal article" date="2018" name="Plant J.">
        <title>The Physcomitrella patens chromosome-scale assembly reveals moss genome structure and evolution.</title>
        <authorList>
            <person name="Lang D."/>
            <person name="Ullrich K.K."/>
            <person name="Murat F."/>
            <person name="Fuchs J."/>
            <person name="Jenkins J."/>
            <person name="Haas F.B."/>
            <person name="Piednoel M."/>
            <person name="Gundlach H."/>
            <person name="Van Bel M."/>
            <person name="Meyberg R."/>
            <person name="Vives C."/>
            <person name="Morata J."/>
            <person name="Symeonidi A."/>
            <person name="Hiss M."/>
            <person name="Muchero W."/>
            <person name="Kamisugi Y."/>
            <person name="Saleh O."/>
            <person name="Blanc G."/>
            <person name="Decker E.L."/>
            <person name="van Gessel N."/>
            <person name="Grimwood J."/>
            <person name="Hayes R.D."/>
            <person name="Graham S.W."/>
            <person name="Gunter L.E."/>
            <person name="McDaniel S.F."/>
            <person name="Hoernstein S.N.W."/>
            <person name="Larsson A."/>
            <person name="Li F.W."/>
            <person name="Perroud P.F."/>
            <person name="Phillips J."/>
            <person name="Ranjan P."/>
            <person name="Rokshar D.S."/>
            <person name="Rothfels C.J."/>
            <person name="Schneider L."/>
            <person name="Shu S."/>
            <person name="Stevenson D.W."/>
            <person name="Thummler F."/>
            <person name="Tillich M."/>
            <person name="Villarreal Aguilar J.C."/>
            <person name="Widiez T."/>
            <person name="Wong G.K."/>
            <person name="Wymore A."/>
            <person name="Zhang Y."/>
            <person name="Zimmer A.D."/>
            <person name="Quatrano R.S."/>
            <person name="Mayer K.F.X."/>
            <person name="Goodstein D."/>
            <person name="Casacuberta J.M."/>
            <person name="Vandepoele K."/>
            <person name="Reski R."/>
            <person name="Cuming A.C."/>
            <person name="Tuskan G.A."/>
            <person name="Maumus F."/>
            <person name="Salse J."/>
            <person name="Schmutz J."/>
            <person name="Rensing S.A."/>
        </authorList>
    </citation>
    <scope>NUCLEOTIDE SEQUENCE [LARGE SCALE GENOMIC DNA]</scope>
    <source>
        <strain evidence="1 2">cv. Gransden 2004</strain>
    </source>
</reference>
<evidence type="ECO:0000313" key="1">
    <source>
        <dbReference type="EnsemblPlants" id="Pp3c13_12440V3.1"/>
    </source>
</evidence>
<keyword evidence="2" id="KW-1185">Reference proteome</keyword>
<name>A0A7I4AG76_PHYPA</name>
<dbReference type="EMBL" id="ABEU02000013">
    <property type="status" value="NOT_ANNOTATED_CDS"/>
    <property type="molecule type" value="Genomic_DNA"/>
</dbReference>
<dbReference type="AlphaFoldDB" id="A0A7I4AG76"/>
<proteinExistence type="predicted"/>
<dbReference type="InParanoid" id="A0A7I4AG76"/>
<sequence>MLFLLRLTKNEVLENLPPKIIQDRYCDLSPSRFMKISHTQAKQKKDFILVRTYSVSKQAGRSTAAGGDGNDAAASVGVNKGLHAMLYDLQE</sequence>
<protein>
    <submittedName>
        <fullName evidence="1">Uncharacterized protein</fullName>
    </submittedName>
</protein>
<dbReference type="Gramene" id="Pp3c13_12440V3.1">
    <property type="protein sequence ID" value="Pp3c13_12440V3.1"/>
    <property type="gene ID" value="Pp3c13_12440"/>
</dbReference>